<dbReference type="InterPro" id="IPR033756">
    <property type="entry name" value="YlxH/NBP35"/>
</dbReference>
<dbReference type="InterPro" id="IPR044304">
    <property type="entry name" value="NUBPL-like"/>
</dbReference>
<dbReference type="GO" id="GO:0005524">
    <property type="term" value="F:ATP binding"/>
    <property type="evidence" value="ECO:0007669"/>
    <property type="project" value="UniProtKB-UniRule"/>
</dbReference>
<dbReference type="InterPro" id="IPR002744">
    <property type="entry name" value="MIP18-like"/>
</dbReference>
<comment type="caution">
    <text evidence="14">The sequence shown here is derived from an EMBL/GenBank/DDBJ whole genome shotgun (WGS) entry which is preliminary data.</text>
</comment>
<comment type="function">
    <text evidence="11">Binds and transfers iron-sulfur (Fe-S) clusters to target apoproteins. Can hydrolyze ATP.</text>
</comment>
<feature type="region of interest" description="Disordered" evidence="12">
    <location>
        <begin position="89"/>
        <end position="128"/>
    </location>
</feature>
<comment type="similarity">
    <text evidence="2">In the N-terminal section; belongs to the MIP18 family.</text>
</comment>
<evidence type="ECO:0000256" key="12">
    <source>
        <dbReference type="SAM" id="MobiDB-lite"/>
    </source>
</evidence>
<dbReference type="Proteomes" id="UP000295131">
    <property type="component" value="Unassembled WGS sequence"/>
</dbReference>
<dbReference type="OrthoDB" id="9809679at2"/>
<dbReference type="GO" id="GO:0032981">
    <property type="term" value="P:mitochondrial respiratory chain complex I assembly"/>
    <property type="evidence" value="ECO:0007669"/>
    <property type="project" value="UniProtKB-ARBA"/>
</dbReference>
<dbReference type="GO" id="GO:0016887">
    <property type="term" value="F:ATP hydrolysis activity"/>
    <property type="evidence" value="ECO:0007669"/>
    <property type="project" value="UniProtKB-UniRule"/>
</dbReference>
<evidence type="ECO:0000256" key="8">
    <source>
        <dbReference type="ARBA" id="ARBA00022946"/>
    </source>
</evidence>
<comment type="subunit">
    <text evidence="11">Homodimer.</text>
</comment>
<comment type="cofactor">
    <cofactor evidence="1">
        <name>[4Fe-4S] cluster</name>
        <dbReference type="ChEBI" id="CHEBI:49883"/>
    </cofactor>
</comment>
<accession>A0A4R5PHQ3</accession>
<evidence type="ECO:0000259" key="13">
    <source>
        <dbReference type="Pfam" id="PF01883"/>
    </source>
</evidence>
<dbReference type="FunFam" id="3.40.50.300:FF:000709">
    <property type="entry name" value="Iron-sulfur protein NUBPL isoform X1"/>
    <property type="match status" value="1"/>
</dbReference>
<keyword evidence="5 11" id="KW-0479">Metal-binding</keyword>
<feature type="domain" description="MIP18 family-like" evidence="13">
    <location>
        <begin position="12"/>
        <end position="83"/>
    </location>
</feature>
<feature type="binding site" evidence="11">
    <location>
        <begin position="145"/>
        <end position="152"/>
    </location>
    <ligand>
        <name>ATP</name>
        <dbReference type="ChEBI" id="CHEBI:30616"/>
    </ligand>
</feature>
<protein>
    <recommendedName>
        <fullName evidence="11">Iron-sulfur cluster carrier protein</fullName>
    </recommendedName>
</protein>
<dbReference type="PANTHER" id="PTHR42961:SF2">
    <property type="entry name" value="IRON-SULFUR PROTEIN NUBPL"/>
    <property type="match status" value="1"/>
</dbReference>
<evidence type="ECO:0000256" key="2">
    <source>
        <dbReference type="ARBA" id="ARBA00007352"/>
    </source>
</evidence>
<dbReference type="HAMAP" id="MF_02040">
    <property type="entry name" value="Mrp_NBP35"/>
    <property type="match status" value="1"/>
</dbReference>
<dbReference type="Gene3D" id="3.40.50.300">
    <property type="entry name" value="P-loop containing nucleotide triphosphate hydrolases"/>
    <property type="match status" value="1"/>
</dbReference>
<dbReference type="GO" id="GO:0046872">
    <property type="term" value="F:metal ion binding"/>
    <property type="evidence" value="ECO:0007669"/>
    <property type="project" value="UniProtKB-KW"/>
</dbReference>
<dbReference type="GO" id="GO:0140663">
    <property type="term" value="F:ATP-dependent FeS chaperone activity"/>
    <property type="evidence" value="ECO:0007669"/>
    <property type="project" value="InterPro"/>
</dbReference>
<keyword evidence="4" id="KW-0004">4Fe-4S</keyword>
<dbReference type="RefSeq" id="WP_133285797.1">
    <property type="nucleotide sequence ID" value="NZ_SMSI01000004.1"/>
</dbReference>
<dbReference type="InterPro" id="IPR019591">
    <property type="entry name" value="Mrp/NBP35_ATP-bd"/>
</dbReference>
<organism evidence="14 15">
    <name type="scientific">Pseudohoeflea suaedae</name>
    <dbReference type="NCBI Taxonomy" id="877384"/>
    <lineage>
        <taxon>Bacteria</taxon>
        <taxon>Pseudomonadati</taxon>
        <taxon>Pseudomonadota</taxon>
        <taxon>Alphaproteobacteria</taxon>
        <taxon>Hyphomicrobiales</taxon>
        <taxon>Rhizobiaceae</taxon>
        <taxon>Pseudohoeflea</taxon>
    </lineage>
</organism>
<comment type="similarity">
    <text evidence="11">Belongs to the Mrp/NBP35 ATP-binding proteins family.</text>
</comment>
<dbReference type="Gene3D" id="3.30.300.130">
    <property type="entry name" value="Fe-S cluster assembly (FSCA)"/>
    <property type="match status" value="1"/>
</dbReference>
<keyword evidence="15" id="KW-1185">Reference proteome</keyword>
<dbReference type="GO" id="GO:0051539">
    <property type="term" value="F:4 iron, 4 sulfur cluster binding"/>
    <property type="evidence" value="ECO:0007669"/>
    <property type="project" value="UniProtKB-KW"/>
</dbReference>
<evidence type="ECO:0000256" key="7">
    <source>
        <dbReference type="ARBA" id="ARBA00022840"/>
    </source>
</evidence>
<evidence type="ECO:0000256" key="10">
    <source>
        <dbReference type="ARBA" id="ARBA00023014"/>
    </source>
</evidence>
<dbReference type="EMBL" id="SMSI01000004">
    <property type="protein sequence ID" value="TDH34450.1"/>
    <property type="molecule type" value="Genomic_DNA"/>
</dbReference>
<gene>
    <name evidence="14" type="ORF">E2A64_17465</name>
</gene>
<dbReference type="Pfam" id="PF01883">
    <property type="entry name" value="FeS_assembly_P"/>
    <property type="match status" value="1"/>
</dbReference>
<evidence type="ECO:0000256" key="9">
    <source>
        <dbReference type="ARBA" id="ARBA00023004"/>
    </source>
</evidence>
<dbReference type="GO" id="GO:0016226">
    <property type="term" value="P:iron-sulfur cluster assembly"/>
    <property type="evidence" value="ECO:0007669"/>
    <property type="project" value="InterPro"/>
</dbReference>
<dbReference type="AlphaFoldDB" id="A0A4R5PHQ3"/>
<dbReference type="InterPro" id="IPR034904">
    <property type="entry name" value="FSCA_dom_sf"/>
</dbReference>
<dbReference type="Pfam" id="PF10609">
    <property type="entry name" value="ParA"/>
    <property type="match status" value="1"/>
</dbReference>
<keyword evidence="11" id="KW-0378">Hydrolase</keyword>
<evidence type="ECO:0000313" key="15">
    <source>
        <dbReference type="Proteomes" id="UP000295131"/>
    </source>
</evidence>
<evidence type="ECO:0000256" key="4">
    <source>
        <dbReference type="ARBA" id="ARBA00022485"/>
    </source>
</evidence>
<evidence type="ECO:0000256" key="6">
    <source>
        <dbReference type="ARBA" id="ARBA00022741"/>
    </source>
</evidence>
<evidence type="ECO:0000256" key="11">
    <source>
        <dbReference type="HAMAP-Rule" id="MF_02040"/>
    </source>
</evidence>
<keyword evidence="6 11" id="KW-0547">Nucleotide-binding</keyword>
<keyword evidence="9 11" id="KW-0408">Iron</keyword>
<keyword evidence="10 11" id="KW-0411">Iron-sulfur</keyword>
<dbReference type="SUPFAM" id="SSF117916">
    <property type="entry name" value="Fe-S cluster assembly (FSCA) domain-like"/>
    <property type="match status" value="1"/>
</dbReference>
<dbReference type="SUPFAM" id="SSF52540">
    <property type="entry name" value="P-loop containing nucleoside triphosphate hydrolases"/>
    <property type="match status" value="1"/>
</dbReference>
<evidence type="ECO:0000256" key="1">
    <source>
        <dbReference type="ARBA" id="ARBA00001966"/>
    </source>
</evidence>
<name>A0A4R5PHQ3_9HYPH</name>
<proteinExistence type="inferred from homology"/>
<evidence type="ECO:0000256" key="3">
    <source>
        <dbReference type="ARBA" id="ARBA00008205"/>
    </source>
</evidence>
<dbReference type="InterPro" id="IPR000808">
    <property type="entry name" value="Mrp-like_CS"/>
</dbReference>
<keyword evidence="8" id="KW-0809">Transit peptide</keyword>
<feature type="compositionally biased region" description="Polar residues" evidence="12">
    <location>
        <begin position="94"/>
        <end position="104"/>
    </location>
</feature>
<dbReference type="InterPro" id="IPR027417">
    <property type="entry name" value="P-loop_NTPase"/>
</dbReference>
<evidence type="ECO:0000313" key="14">
    <source>
        <dbReference type="EMBL" id="TDH34450.1"/>
    </source>
</evidence>
<evidence type="ECO:0000256" key="5">
    <source>
        <dbReference type="ARBA" id="ARBA00022723"/>
    </source>
</evidence>
<dbReference type="CDD" id="cd02037">
    <property type="entry name" value="Mrp_NBP35"/>
    <property type="match status" value="1"/>
</dbReference>
<reference evidence="14 15" key="1">
    <citation type="journal article" date="2013" name="Int. J. Syst. Evol. Microbiol.">
        <title>Hoeflea suaedae sp. nov., an endophytic bacterium isolated from the root of the halophyte Suaeda maritima.</title>
        <authorList>
            <person name="Chung E.J."/>
            <person name="Park J.A."/>
            <person name="Pramanik P."/>
            <person name="Bibi F."/>
            <person name="Jeon C.O."/>
            <person name="Chung Y.R."/>
        </authorList>
    </citation>
    <scope>NUCLEOTIDE SEQUENCE [LARGE SCALE GENOMIC DNA]</scope>
    <source>
        <strain evidence="14 15">YC6898</strain>
    </source>
</reference>
<keyword evidence="7 11" id="KW-0067">ATP-binding</keyword>
<sequence length="398" mass="41689">MKAWERQLTVTKEQILDKLRSVRGPDLETDIVTLGIVSDIFIADGKAYFSLTVPAEKAQELEPMRMAAEKAALQVEGLKSAMVALTAAREGGSTPASSAPQQRPAQGGHGHSHATAPGQGAPGQGGGRAKVDIPGVSKIIAVASGKGGVGKSTTAVNIALALKAKGLRVGLLDADIYGPSVPRLTGVSGRPEQLEGRMLKPMENYGLKIMSIGFLVEEETPMIWRGPMVMSALTQMLREVAWGELDVLVVDMPPGTGDAQLTMAQQVPLAGAVIVSTPQDLALLDARKGINMFKRVNIPILGLVENMSHFVCPDCGGRHDIFGHGGARAEAEKLGVPFLGEVPLAMPIRETSDAGKPVVACEPDGPHARAYLDIAEGVKAGLEGAGGQARSAPRIVFE</sequence>
<dbReference type="PANTHER" id="PTHR42961">
    <property type="entry name" value="IRON-SULFUR PROTEIN NUBPL"/>
    <property type="match status" value="1"/>
</dbReference>
<comment type="similarity">
    <text evidence="3">In the C-terminal section; belongs to the Mrp/NBP35 ATP-binding proteins family.</text>
</comment>
<dbReference type="PROSITE" id="PS01215">
    <property type="entry name" value="MRP"/>
    <property type="match status" value="1"/>
</dbReference>